<protein>
    <recommendedName>
        <fullName evidence="4">CdiI immunity protein domain-containing protein</fullName>
    </recommendedName>
</protein>
<dbReference type="EMBL" id="CYGX02000034">
    <property type="protein sequence ID" value="SIT42233.1"/>
    <property type="molecule type" value="Genomic_DNA"/>
</dbReference>
<name>A0A1N7S499_9BURK</name>
<proteinExistence type="predicted"/>
<keyword evidence="3" id="KW-1185">Reference proteome</keyword>
<evidence type="ECO:0000313" key="2">
    <source>
        <dbReference type="EMBL" id="SIT42233.1"/>
    </source>
</evidence>
<feature type="region of interest" description="Disordered" evidence="1">
    <location>
        <begin position="1"/>
        <end position="29"/>
    </location>
</feature>
<dbReference type="STRING" id="1247936.BN2475_340173"/>
<dbReference type="Proteomes" id="UP000187012">
    <property type="component" value="Unassembled WGS sequence"/>
</dbReference>
<evidence type="ECO:0000256" key="1">
    <source>
        <dbReference type="SAM" id="MobiDB-lite"/>
    </source>
</evidence>
<organism evidence="2 3">
    <name type="scientific">Paraburkholderia ribeironis</name>
    <dbReference type="NCBI Taxonomy" id="1247936"/>
    <lineage>
        <taxon>Bacteria</taxon>
        <taxon>Pseudomonadati</taxon>
        <taxon>Pseudomonadota</taxon>
        <taxon>Betaproteobacteria</taxon>
        <taxon>Burkholderiales</taxon>
        <taxon>Burkholderiaceae</taxon>
        <taxon>Paraburkholderia</taxon>
    </lineage>
</organism>
<sequence length="131" mass="15303">MNNHPKASDSEKPVLTDSSKEQKAMPDNREMKLMKMKEFFEEYFAGETKEYIDLEWDGYLEYLEDHEADLDRHVADLEREGDIGTLNMQFLSDLRDTLEVAVARQWSWDEVLRVIAIALECSRVPLKSQST</sequence>
<reference evidence="2 3" key="1">
    <citation type="submission" date="2016-12" db="EMBL/GenBank/DDBJ databases">
        <authorList>
            <person name="Song W.-J."/>
            <person name="Kurnit D.M."/>
        </authorList>
    </citation>
    <scope>NUCLEOTIDE SEQUENCE [LARGE SCALE GENOMIC DNA]</scope>
    <source>
        <strain evidence="2 3">STM7296</strain>
    </source>
</reference>
<accession>A0A1N7S499</accession>
<evidence type="ECO:0000313" key="3">
    <source>
        <dbReference type="Proteomes" id="UP000187012"/>
    </source>
</evidence>
<dbReference type="AlphaFoldDB" id="A0A1N7S499"/>
<evidence type="ECO:0008006" key="4">
    <source>
        <dbReference type="Google" id="ProtNLM"/>
    </source>
</evidence>
<dbReference type="RefSeq" id="WP_094780609.1">
    <property type="nucleotide sequence ID" value="NZ_CYGX02000034.1"/>
</dbReference>
<gene>
    <name evidence="2" type="ORF">BN2475_340173</name>
</gene>